<evidence type="ECO:0000256" key="17">
    <source>
        <dbReference type="SAM" id="Phobius"/>
    </source>
</evidence>
<dbReference type="GO" id="GO:0038023">
    <property type="term" value="F:signaling receptor activity"/>
    <property type="evidence" value="ECO:0007669"/>
    <property type="project" value="InterPro"/>
</dbReference>
<dbReference type="InterPro" id="IPR020435">
    <property type="entry name" value="TNFR_5"/>
</dbReference>
<feature type="transmembrane region" description="Helical" evidence="17">
    <location>
        <begin position="192"/>
        <end position="212"/>
    </location>
</feature>
<gene>
    <name evidence="20" type="primary">CD40</name>
    <name evidence="20" type="ORF">G0U57_004235</name>
</gene>
<organism evidence="20 21">
    <name type="scientific">Chelydra serpentina</name>
    <name type="common">Snapping turtle</name>
    <name type="synonym">Testudo serpentina</name>
    <dbReference type="NCBI Taxonomy" id="8475"/>
    <lineage>
        <taxon>Eukaryota</taxon>
        <taxon>Metazoa</taxon>
        <taxon>Chordata</taxon>
        <taxon>Craniata</taxon>
        <taxon>Vertebrata</taxon>
        <taxon>Euteleostomi</taxon>
        <taxon>Archelosauria</taxon>
        <taxon>Testudinata</taxon>
        <taxon>Testudines</taxon>
        <taxon>Cryptodira</taxon>
        <taxon>Durocryptodira</taxon>
        <taxon>Americhelydia</taxon>
        <taxon>Chelydroidea</taxon>
        <taxon>Chelydridae</taxon>
        <taxon>Chelydra</taxon>
    </lineage>
</organism>
<feature type="repeat" description="TNFR-Cys" evidence="15">
    <location>
        <begin position="22"/>
        <end position="56"/>
    </location>
</feature>
<dbReference type="GO" id="GO:0010557">
    <property type="term" value="P:positive regulation of macromolecule biosynthetic process"/>
    <property type="evidence" value="ECO:0007669"/>
    <property type="project" value="UniProtKB-ARBA"/>
</dbReference>
<dbReference type="SMART" id="SM00208">
    <property type="entry name" value="TNFR"/>
    <property type="match status" value="4"/>
</dbReference>
<protein>
    <recommendedName>
        <fullName evidence="2">Tumor necrosis factor receptor superfamily member 5</fullName>
    </recommendedName>
    <alternativeName>
        <fullName evidence="12">B-cell surface antigen CD40</fullName>
    </alternativeName>
    <alternativeName>
        <fullName evidence="13">CD40L receptor</fullName>
    </alternativeName>
</protein>
<feature type="chain" id="PRO_5035803084" description="Tumor necrosis factor receptor superfamily member 5" evidence="18">
    <location>
        <begin position="19"/>
        <end position="285"/>
    </location>
</feature>
<feature type="repeat" description="TNFR-Cys" evidence="15">
    <location>
        <begin position="101"/>
        <end position="140"/>
    </location>
</feature>
<comment type="function">
    <text evidence="14">Receptor for TNFSF5/CD40LG. Transduces TRAF6- and MAP3K8-mediated signals that activate ERK in macrophages and B cells, leading to induction of immunoglobulin secretion.</text>
</comment>
<sequence length="285" mass="31296">MPPRCLLWLCLLRHWASGSHLNCTPEQYQQDGRCCRRCGPGHKLLSDCTAEKDSSCEGCEAGHFQSGWTKERHCTPHKSCDHNAGLDTRSPGDAKHNAVCECRQGMFCSSPDCQTCLKIRDCKPGEGVTQKADNFTDTACEPCEHGSFSNTSSASEPCRPWTRCETLGLVLKANGTKLTDVACEPGRGRSPVLISIMAVTAAGLVGLVLFCLHQKGLQRCTQKQGLELQDHLEIVVLPPPPQPAMAQCGEHDERQDFPVQETLLGRQPVAQEDGKESRISEQERL</sequence>
<evidence type="ECO:0000256" key="12">
    <source>
        <dbReference type="ARBA" id="ARBA00031089"/>
    </source>
</evidence>
<dbReference type="GO" id="GO:0051094">
    <property type="term" value="P:positive regulation of developmental process"/>
    <property type="evidence" value="ECO:0007669"/>
    <property type="project" value="UniProtKB-ARBA"/>
</dbReference>
<dbReference type="GO" id="GO:0006952">
    <property type="term" value="P:defense response"/>
    <property type="evidence" value="ECO:0007669"/>
    <property type="project" value="UniProtKB-ARBA"/>
</dbReference>
<dbReference type="AlphaFoldDB" id="A0A8T1SNI9"/>
<evidence type="ECO:0000256" key="15">
    <source>
        <dbReference type="PROSITE-ProRule" id="PRU00206"/>
    </source>
</evidence>
<dbReference type="GO" id="GO:0009897">
    <property type="term" value="C:external side of plasma membrane"/>
    <property type="evidence" value="ECO:0007669"/>
    <property type="project" value="InterPro"/>
</dbReference>
<dbReference type="GO" id="GO:0006874">
    <property type="term" value="P:intracellular calcium ion homeostasis"/>
    <property type="evidence" value="ECO:0007669"/>
    <property type="project" value="UniProtKB-ARBA"/>
</dbReference>
<evidence type="ECO:0000259" key="19">
    <source>
        <dbReference type="PROSITE" id="PS50050"/>
    </source>
</evidence>
<keyword evidence="3 17" id="KW-0812">Transmembrane</keyword>
<keyword evidence="5" id="KW-0677">Repeat</keyword>
<dbReference type="PRINTS" id="PR01922">
    <property type="entry name" value="TNFACTORR5"/>
</dbReference>
<evidence type="ECO:0000256" key="8">
    <source>
        <dbReference type="ARBA" id="ARBA00023136"/>
    </source>
</evidence>
<dbReference type="GO" id="GO:0023035">
    <property type="term" value="P:CD40 signaling pathway"/>
    <property type="evidence" value="ECO:0007669"/>
    <property type="project" value="UniProtKB-ARBA"/>
</dbReference>
<feature type="compositionally biased region" description="Basic and acidic residues" evidence="16">
    <location>
        <begin position="272"/>
        <end position="285"/>
    </location>
</feature>
<evidence type="ECO:0000256" key="14">
    <source>
        <dbReference type="ARBA" id="ARBA00045871"/>
    </source>
</evidence>
<keyword evidence="8 17" id="KW-0472">Membrane</keyword>
<accession>A0A8T1SNI9</accession>
<evidence type="ECO:0000313" key="21">
    <source>
        <dbReference type="Proteomes" id="UP000765507"/>
    </source>
</evidence>
<keyword evidence="7 17" id="KW-1133">Transmembrane helix</keyword>
<evidence type="ECO:0000256" key="9">
    <source>
        <dbReference type="ARBA" id="ARBA00023157"/>
    </source>
</evidence>
<evidence type="ECO:0000256" key="4">
    <source>
        <dbReference type="ARBA" id="ARBA00022729"/>
    </source>
</evidence>
<feature type="region of interest" description="Disordered" evidence="16">
    <location>
        <begin position="244"/>
        <end position="285"/>
    </location>
</feature>
<evidence type="ECO:0000256" key="10">
    <source>
        <dbReference type="ARBA" id="ARBA00023170"/>
    </source>
</evidence>
<evidence type="ECO:0000256" key="11">
    <source>
        <dbReference type="ARBA" id="ARBA00023180"/>
    </source>
</evidence>
<dbReference type="PANTHER" id="PTHR46875:SF1">
    <property type="entry name" value="TUMOR NECROSIS FACTOR RECEPTOR SUPERFAMILY MEMBER 5"/>
    <property type="match status" value="1"/>
</dbReference>
<dbReference type="GO" id="GO:0035631">
    <property type="term" value="C:CD40 receptor complex"/>
    <property type="evidence" value="ECO:0007669"/>
    <property type="project" value="TreeGrafter"/>
</dbReference>
<feature type="signal peptide" evidence="18">
    <location>
        <begin position="1"/>
        <end position="18"/>
    </location>
</feature>
<dbReference type="GO" id="GO:0010468">
    <property type="term" value="P:regulation of gene expression"/>
    <property type="evidence" value="ECO:0007669"/>
    <property type="project" value="UniProtKB-ARBA"/>
</dbReference>
<dbReference type="EMBL" id="JAHGAV010000156">
    <property type="protein sequence ID" value="KAG6930094.1"/>
    <property type="molecule type" value="Genomic_DNA"/>
</dbReference>
<keyword evidence="9 15" id="KW-1015">Disulfide bond</keyword>
<keyword evidence="10" id="KW-0675">Receptor</keyword>
<comment type="subcellular location">
    <subcellularLocation>
        <location evidence="1">Membrane</location>
        <topology evidence="1">Single-pass type I membrane protein</topology>
    </subcellularLocation>
</comment>
<keyword evidence="21" id="KW-1185">Reference proteome</keyword>
<comment type="caution">
    <text evidence="15">Lacks conserved residue(s) required for the propagation of feature annotation.</text>
</comment>
<dbReference type="OrthoDB" id="9932129at2759"/>
<name>A0A8T1SNI9_CHESE</name>
<dbReference type="PANTHER" id="PTHR46875">
    <property type="entry name" value="TUMOR NECROSIS FACTOR RECEPTOR SUPERFAMILY MEMBER 5"/>
    <property type="match status" value="1"/>
</dbReference>
<dbReference type="PROSITE" id="PS00652">
    <property type="entry name" value="TNFR_NGFR_1"/>
    <property type="match status" value="1"/>
</dbReference>
<evidence type="ECO:0000256" key="7">
    <source>
        <dbReference type="ARBA" id="ARBA00022989"/>
    </source>
</evidence>
<dbReference type="GO" id="GO:0042113">
    <property type="term" value="P:B cell activation"/>
    <property type="evidence" value="ECO:0007669"/>
    <property type="project" value="InterPro"/>
</dbReference>
<feature type="domain" description="TNFR-Cys" evidence="19">
    <location>
        <begin position="22"/>
        <end position="56"/>
    </location>
</feature>
<dbReference type="InterPro" id="IPR052135">
    <property type="entry name" value="TNFRSF5"/>
</dbReference>
<evidence type="ECO:0000256" key="13">
    <source>
        <dbReference type="ARBA" id="ARBA00032719"/>
    </source>
</evidence>
<evidence type="ECO:0000256" key="5">
    <source>
        <dbReference type="ARBA" id="ARBA00022737"/>
    </source>
</evidence>
<dbReference type="GO" id="GO:0045935">
    <property type="term" value="P:positive regulation of nucleobase-containing compound metabolic process"/>
    <property type="evidence" value="ECO:0007669"/>
    <property type="project" value="UniProtKB-ARBA"/>
</dbReference>
<dbReference type="InterPro" id="IPR001368">
    <property type="entry name" value="TNFR/NGFR_Cys_rich_reg"/>
</dbReference>
<dbReference type="Gene3D" id="2.10.50.10">
    <property type="entry name" value="Tumor Necrosis Factor Receptor, subunit A, domain 2"/>
    <property type="match status" value="3"/>
</dbReference>
<dbReference type="Pfam" id="PF00020">
    <property type="entry name" value="TNFR_c6"/>
    <property type="match status" value="2"/>
</dbReference>
<evidence type="ECO:0000256" key="16">
    <source>
        <dbReference type="SAM" id="MobiDB-lite"/>
    </source>
</evidence>
<comment type="caution">
    <text evidence="20">The sequence shown here is derived from an EMBL/GenBank/DDBJ whole genome shotgun (WGS) entry which is preliminary data.</text>
</comment>
<evidence type="ECO:0000256" key="6">
    <source>
        <dbReference type="ARBA" id="ARBA00022859"/>
    </source>
</evidence>
<evidence type="ECO:0000256" key="18">
    <source>
        <dbReference type="SAM" id="SignalP"/>
    </source>
</evidence>
<proteinExistence type="predicted"/>
<keyword evidence="6" id="KW-0391">Immunity</keyword>
<dbReference type="GO" id="GO:0002768">
    <property type="term" value="P:immune response-regulating cell surface receptor signaling pathway"/>
    <property type="evidence" value="ECO:0007669"/>
    <property type="project" value="TreeGrafter"/>
</dbReference>
<keyword evidence="11" id="KW-0325">Glycoprotein</keyword>
<feature type="disulfide bond" evidence="15">
    <location>
        <begin position="38"/>
        <end position="56"/>
    </location>
</feature>
<keyword evidence="4 18" id="KW-0732">Signal</keyword>
<dbReference type="GO" id="GO:0051240">
    <property type="term" value="P:positive regulation of multicellular organismal process"/>
    <property type="evidence" value="ECO:0007669"/>
    <property type="project" value="UniProtKB-ARBA"/>
</dbReference>
<evidence type="ECO:0000256" key="1">
    <source>
        <dbReference type="ARBA" id="ARBA00004479"/>
    </source>
</evidence>
<feature type="domain" description="TNFR-Cys" evidence="19">
    <location>
        <begin position="101"/>
        <end position="140"/>
    </location>
</feature>
<reference evidence="20 21" key="1">
    <citation type="journal article" date="2020" name="G3 (Bethesda)">
        <title>Draft Genome of the Common Snapping Turtle, Chelydra serpentina, a Model for Phenotypic Plasticity in Reptiles.</title>
        <authorList>
            <person name="Das D."/>
            <person name="Singh S.K."/>
            <person name="Bierstedt J."/>
            <person name="Erickson A."/>
            <person name="Galli G.L.J."/>
            <person name="Crossley D.A. 2nd"/>
            <person name="Rhen T."/>
        </authorList>
    </citation>
    <scope>NUCLEOTIDE SEQUENCE [LARGE SCALE GENOMIC DNA]</scope>
    <source>
        <strain evidence="20">KW</strain>
    </source>
</reference>
<dbReference type="Proteomes" id="UP000765507">
    <property type="component" value="Unassembled WGS sequence"/>
</dbReference>
<dbReference type="FunFam" id="2.10.50.10:FF:000041">
    <property type="entry name" value="Tumor necrosis factor receptor superfamily member 5"/>
    <property type="match status" value="1"/>
</dbReference>
<dbReference type="PROSITE" id="PS50050">
    <property type="entry name" value="TNFR_NGFR_2"/>
    <property type="match status" value="2"/>
</dbReference>
<feature type="disulfide bond" evidence="15">
    <location>
        <begin position="35"/>
        <end position="48"/>
    </location>
</feature>
<dbReference type="SUPFAM" id="SSF57586">
    <property type="entry name" value="TNF receptor-like"/>
    <property type="match status" value="2"/>
</dbReference>
<evidence type="ECO:0000256" key="3">
    <source>
        <dbReference type="ARBA" id="ARBA00022692"/>
    </source>
</evidence>
<evidence type="ECO:0000256" key="2">
    <source>
        <dbReference type="ARBA" id="ARBA00015766"/>
    </source>
</evidence>
<feature type="disulfide bond" evidence="15">
    <location>
        <begin position="122"/>
        <end position="140"/>
    </location>
</feature>
<evidence type="ECO:0000313" key="20">
    <source>
        <dbReference type="EMBL" id="KAG6930094.1"/>
    </source>
</evidence>